<dbReference type="Proteomes" id="UP000077069">
    <property type="component" value="Unassembled WGS sequence"/>
</dbReference>
<evidence type="ECO:0000313" key="1">
    <source>
        <dbReference type="EMBL" id="OAG04704.1"/>
    </source>
</evidence>
<accession>A0A177CAD1</accession>
<keyword evidence="2" id="KW-1185">Reference proteome</keyword>
<dbReference type="AlphaFoldDB" id="A0A177CAD1"/>
<dbReference type="GeneID" id="28770952"/>
<organism evidence="1 2">
    <name type="scientific">Paraphaeosphaeria sporulosa</name>
    <dbReference type="NCBI Taxonomy" id="1460663"/>
    <lineage>
        <taxon>Eukaryota</taxon>
        <taxon>Fungi</taxon>
        <taxon>Dikarya</taxon>
        <taxon>Ascomycota</taxon>
        <taxon>Pezizomycotina</taxon>
        <taxon>Dothideomycetes</taxon>
        <taxon>Pleosporomycetidae</taxon>
        <taxon>Pleosporales</taxon>
        <taxon>Massarineae</taxon>
        <taxon>Didymosphaeriaceae</taxon>
        <taxon>Paraphaeosphaeria</taxon>
    </lineage>
</organism>
<proteinExistence type="predicted"/>
<dbReference type="RefSeq" id="XP_018035069.1">
    <property type="nucleotide sequence ID" value="XM_018187466.1"/>
</dbReference>
<dbReference type="OrthoDB" id="10602372at2759"/>
<evidence type="ECO:0000313" key="2">
    <source>
        <dbReference type="Proteomes" id="UP000077069"/>
    </source>
</evidence>
<gene>
    <name evidence="1" type="ORF">CC84DRAFT_800934</name>
</gene>
<dbReference type="EMBL" id="KV441553">
    <property type="protein sequence ID" value="OAG04704.1"/>
    <property type="molecule type" value="Genomic_DNA"/>
</dbReference>
<name>A0A177CAD1_9PLEO</name>
<dbReference type="InParanoid" id="A0A177CAD1"/>
<sequence length="167" mass="18495">MVSILVSQTHVIHVAAPIDFASSHRHCRFFSSTHTKYWYSSHSFSLAGRVSGGVFAADSLLLRLDERVYTMDSYTCTHTATAPLACDALLYTNANNLSVLRRNSADHAFVKVTNQNGETRLGRTHAWRLKIQRSGLARSGKTTIGLTRRSTFAITLMSARKSAFGFP</sequence>
<reference evidence="1 2" key="1">
    <citation type="submission" date="2016-05" db="EMBL/GenBank/DDBJ databases">
        <title>Comparative analysis of secretome profiles of manganese(II)-oxidizing ascomycete fungi.</title>
        <authorList>
            <consortium name="DOE Joint Genome Institute"/>
            <person name="Zeiner C.A."/>
            <person name="Purvine S.O."/>
            <person name="Zink E.M."/>
            <person name="Wu S."/>
            <person name="Pasa-Tolic L."/>
            <person name="Chaput D.L."/>
            <person name="Haridas S."/>
            <person name="Grigoriev I.V."/>
            <person name="Santelli C.M."/>
            <person name="Hansel C.M."/>
        </authorList>
    </citation>
    <scope>NUCLEOTIDE SEQUENCE [LARGE SCALE GENOMIC DNA]</scope>
    <source>
        <strain evidence="1 2">AP3s5-JAC2a</strain>
    </source>
</reference>
<protein>
    <submittedName>
        <fullName evidence="1">Uncharacterized protein</fullName>
    </submittedName>
</protein>